<organism evidence="3 4">
    <name type="scientific">Raphidocelis subcapitata</name>
    <dbReference type="NCBI Taxonomy" id="307507"/>
    <lineage>
        <taxon>Eukaryota</taxon>
        <taxon>Viridiplantae</taxon>
        <taxon>Chlorophyta</taxon>
        <taxon>core chlorophytes</taxon>
        <taxon>Chlorophyceae</taxon>
        <taxon>CS clade</taxon>
        <taxon>Sphaeropleales</taxon>
        <taxon>Selenastraceae</taxon>
        <taxon>Raphidocelis</taxon>
    </lineage>
</organism>
<feature type="compositionally biased region" description="Low complexity" evidence="2">
    <location>
        <begin position="13"/>
        <end position="28"/>
    </location>
</feature>
<dbReference type="InterPro" id="IPR013783">
    <property type="entry name" value="Ig-like_fold"/>
</dbReference>
<feature type="region of interest" description="Disordered" evidence="2">
    <location>
        <begin position="124"/>
        <end position="163"/>
    </location>
</feature>
<sequence>MRALSCPQRVWGAPAAARPGGRRLAAPRSSQRNAPGGLEYEQLLAVQRHLLQVDAARAKAVEDVELYSGQLIEERKERARLEQQVAALRSELAAANARAEQLEAEALQARQLVAAYQRQLGQQPAAAVATPAPAPQSPAEQQQQQGQQQATAPPPTSEAAAAAAPSGTITLQYFSGWGDVFIHYCADGKGWTKSPGVKLASSPDGSCRSVTVPAQRLEFVMNNGQGEWDSPGRYSDAPGNYQADAPGTYKLKSGRLERLP</sequence>
<evidence type="ECO:0000313" key="3">
    <source>
        <dbReference type="EMBL" id="GBF90668.1"/>
    </source>
</evidence>
<dbReference type="Gene3D" id="2.60.40.10">
    <property type="entry name" value="Immunoglobulins"/>
    <property type="match status" value="1"/>
</dbReference>
<dbReference type="EMBL" id="BDRX01000018">
    <property type="protein sequence ID" value="GBF90668.1"/>
    <property type="molecule type" value="Genomic_DNA"/>
</dbReference>
<evidence type="ECO:0000256" key="2">
    <source>
        <dbReference type="SAM" id="MobiDB-lite"/>
    </source>
</evidence>
<evidence type="ECO:0000256" key="1">
    <source>
        <dbReference type="SAM" id="Coils"/>
    </source>
</evidence>
<dbReference type="Proteomes" id="UP000247498">
    <property type="component" value="Unassembled WGS sequence"/>
</dbReference>
<dbReference type="GO" id="GO:2001070">
    <property type="term" value="F:starch binding"/>
    <property type="evidence" value="ECO:0007669"/>
    <property type="project" value="InterPro"/>
</dbReference>
<dbReference type="OrthoDB" id="542705at2759"/>
<keyword evidence="1" id="KW-0175">Coiled coil</keyword>
<evidence type="ECO:0000313" key="4">
    <source>
        <dbReference type="Proteomes" id="UP000247498"/>
    </source>
</evidence>
<feature type="coiled-coil region" evidence="1">
    <location>
        <begin position="64"/>
        <end position="119"/>
    </location>
</feature>
<protein>
    <submittedName>
        <fullName evidence="3">Uncharacterized protein</fullName>
    </submittedName>
</protein>
<reference evidence="3 4" key="1">
    <citation type="journal article" date="2018" name="Sci. Rep.">
        <title>Raphidocelis subcapitata (=Pseudokirchneriella subcapitata) provides an insight into genome evolution and environmental adaptations in the Sphaeropleales.</title>
        <authorList>
            <person name="Suzuki S."/>
            <person name="Yamaguchi H."/>
            <person name="Nakajima N."/>
            <person name="Kawachi M."/>
        </authorList>
    </citation>
    <scope>NUCLEOTIDE SEQUENCE [LARGE SCALE GENOMIC DNA]</scope>
    <source>
        <strain evidence="3 4">NIES-35</strain>
    </source>
</reference>
<feature type="region of interest" description="Disordered" evidence="2">
    <location>
        <begin position="13"/>
        <end position="34"/>
    </location>
</feature>
<feature type="region of interest" description="Disordered" evidence="2">
    <location>
        <begin position="223"/>
        <end position="260"/>
    </location>
</feature>
<dbReference type="InParanoid" id="A0A2V0NSL9"/>
<name>A0A2V0NSL9_9CHLO</name>
<accession>A0A2V0NSL9</accession>
<comment type="caution">
    <text evidence="3">The sequence shown here is derived from an EMBL/GenBank/DDBJ whole genome shotgun (WGS) entry which is preliminary data.</text>
</comment>
<proteinExistence type="predicted"/>
<gene>
    <name evidence="3" type="ORF">Rsub_03240</name>
</gene>
<keyword evidence="4" id="KW-1185">Reference proteome</keyword>
<dbReference type="AlphaFoldDB" id="A0A2V0NSL9"/>